<dbReference type="InterPro" id="IPR025669">
    <property type="entry name" value="AAA_dom"/>
</dbReference>
<dbReference type="Pfam" id="PF02706">
    <property type="entry name" value="Wzz"/>
    <property type="match status" value="1"/>
</dbReference>
<protein>
    <recommendedName>
        <fullName evidence="4">non-specific protein-tyrosine kinase</fullName>
        <ecNumber evidence="4">2.7.10.2</ecNumber>
    </recommendedName>
</protein>
<dbReference type="GO" id="GO:0005886">
    <property type="term" value="C:plasma membrane"/>
    <property type="evidence" value="ECO:0007669"/>
    <property type="project" value="UniProtKB-SubCell"/>
</dbReference>
<evidence type="ECO:0000256" key="10">
    <source>
        <dbReference type="ARBA" id="ARBA00022777"/>
    </source>
</evidence>
<dbReference type="InterPro" id="IPR050445">
    <property type="entry name" value="Bact_polysacc_biosynth/exp"/>
</dbReference>
<keyword evidence="14" id="KW-0829">Tyrosine-protein kinase</keyword>
<sequence length="759" mass="82598">MTDAIDTNDASGLPTPAGQPNRQLALPRDRPLSTEVSPPENGDGGDEISLLDYWRVIVKRRWTVLATLAIVLVTALVGTLLMTPIYRASVTLQIERDTMQVVQVEGFTPEESGVGGDFYMTQYELLKSRSLAQRVISELDLENDPAYQAMTAPSPWKALFGSGGGDEDTVVDAAVAEAAESDRQSAMITAFLNRLSVEPVRNSRLVRVHFDSPDAAFSQRVINALAEAFIASNLERRFEASSYAKTYLEERLEQLKIKLEDSEKELVAFAQRERIVDSSNGTPLPAQSLAELNTALAKAQDERIRAEARWRQAEAASGMGLSSVLGSTIIQTLQETRAGLQAQYQEKLSVFKPAFPEMQQLQAQIDELDRLIATEVANIKLSIRAEYQAALAQEQLLRNQINTVKDEVLDLQSRSIQFNILRREVDTNRQQYEALLQRYKEIGVAGGVGTNNISIVDSAERPRFAHSPSLGLNLAIGLLLGLFLGILLAFLFELIDDSLKSPEDIERLLGQSVLGVIPRLKAPMTPAQALADPRSAFAEAYRSVRTALQFSTDTGVPRCLLVTSATPSEGKSTTALTLARNFAELGKRVLIIDGDLRNPSLHRMISSDNSTGLSNYLAGAAKAVDVIRPTDVPNLSFMPTGPLPPNPAELLMGAKMVALVRVASEKYDQVIIDGPPVMGLADAPILANMASGTLLIVEAGSTRISVARNALKRLYAARAHVIGALLTKYSSKQGGYAYGGYSYYSYGASGETQKQLGTR</sequence>
<dbReference type="AlphaFoldDB" id="A0A091C494"/>
<dbReference type="OrthoDB" id="9775724at2"/>
<dbReference type="STRING" id="1121013.GCA_000426365_01268"/>
<feature type="region of interest" description="Disordered" evidence="17">
    <location>
        <begin position="1"/>
        <end position="44"/>
    </location>
</feature>
<evidence type="ECO:0000256" key="17">
    <source>
        <dbReference type="SAM" id="MobiDB-lite"/>
    </source>
</evidence>
<evidence type="ECO:0000313" key="22">
    <source>
        <dbReference type="EMBL" id="KFN51430.1"/>
    </source>
</evidence>
<evidence type="ECO:0000256" key="4">
    <source>
        <dbReference type="ARBA" id="ARBA00011903"/>
    </source>
</evidence>
<evidence type="ECO:0000256" key="12">
    <source>
        <dbReference type="ARBA" id="ARBA00022989"/>
    </source>
</evidence>
<dbReference type="Gene3D" id="3.40.50.300">
    <property type="entry name" value="P-loop containing nucleotide triphosphate hydrolases"/>
    <property type="match status" value="1"/>
</dbReference>
<evidence type="ECO:0000256" key="5">
    <source>
        <dbReference type="ARBA" id="ARBA00022475"/>
    </source>
</evidence>
<evidence type="ECO:0000256" key="8">
    <source>
        <dbReference type="ARBA" id="ARBA00022692"/>
    </source>
</evidence>
<comment type="catalytic activity">
    <reaction evidence="15">
        <text>L-tyrosyl-[protein] + ATP = O-phospho-L-tyrosyl-[protein] + ADP + H(+)</text>
        <dbReference type="Rhea" id="RHEA:10596"/>
        <dbReference type="Rhea" id="RHEA-COMP:10136"/>
        <dbReference type="Rhea" id="RHEA-COMP:20101"/>
        <dbReference type="ChEBI" id="CHEBI:15378"/>
        <dbReference type="ChEBI" id="CHEBI:30616"/>
        <dbReference type="ChEBI" id="CHEBI:46858"/>
        <dbReference type="ChEBI" id="CHEBI:61978"/>
        <dbReference type="ChEBI" id="CHEBI:456216"/>
        <dbReference type="EC" id="2.7.10.2"/>
    </reaction>
</comment>
<keyword evidence="6" id="KW-0997">Cell inner membrane</keyword>
<evidence type="ECO:0000256" key="18">
    <source>
        <dbReference type="SAM" id="Phobius"/>
    </source>
</evidence>
<dbReference type="NCBIfam" id="TIGR01007">
    <property type="entry name" value="eps_fam"/>
    <property type="match status" value="1"/>
</dbReference>
<dbReference type="EMBL" id="AWXU01000005">
    <property type="protein sequence ID" value="KFN51430.1"/>
    <property type="molecule type" value="Genomic_DNA"/>
</dbReference>
<dbReference type="CDD" id="cd05387">
    <property type="entry name" value="BY-kinase"/>
    <property type="match status" value="1"/>
</dbReference>
<evidence type="ECO:0000256" key="7">
    <source>
        <dbReference type="ARBA" id="ARBA00022679"/>
    </source>
</evidence>
<name>A0A091C494_9GAMM</name>
<evidence type="ECO:0000259" key="20">
    <source>
        <dbReference type="Pfam" id="PF13614"/>
    </source>
</evidence>
<keyword evidence="23" id="KW-1185">Reference proteome</keyword>
<keyword evidence="10" id="KW-0418">Kinase</keyword>
<dbReference type="SUPFAM" id="SSF52540">
    <property type="entry name" value="P-loop containing nucleoside triphosphate hydrolases"/>
    <property type="match status" value="1"/>
</dbReference>
<evidence type="ECO:0000256" key="9">
    <source>
        <dbReference type="ARBA" id="ARBA00022741"/>
    </source>
</evidence>
<dbReference type="GO" id="GO:0042802">
    <property type="term" value="F:identical protein binding"/>
    <property type="evidence" value="ECO:0007669"/>
    <property type="project" value="UniProtKB-ARBA"/>
</dbReference>
<dbReference type="InterPro" id="IPR005702">
    <property type="entry name" value="Wzc-like_C"/>
</dbReference>
<evidence type="ECO:0000256" key="3">
    <source>
        <dbReference type="ARBA" id="ARBA00008883"/>
    </source>
</evidence>
<comment type="similarity">
    <text evidence="2">Belongs to the CpsD/CapB family.</text>
</comment>
<evidence type="ECO:0000256" key="14">
    <source>
        <dbReference type="ARBA" id="ARBA00023137"/>
    </source>
</evidence>
<feature type="coiled-coil region" evidence="16">
    <location>
        <begin position="245"/>
        <end position="316"/>
    </location>
</feature>
<keyword evidence="8 18" id="KW-0812">Transmembrane</keyword>
<dbReference type="InterPro" id="IPR027417">
    <property type="entry name" value="P-loop_NTPase"/>
</dbReference>
<feature type="domain" description="AAA" evidence="20">
    <location>
        <begin position="570"/>
        <end position="696"/>
    </location>
</feature>
<evidence type="ECO:0000256" key="16">
    <source>
        <dbReference type="SAM" id="Coils"/>
    </source>
</evidence>
<dbReference type="GO" id="GO:0005524">
    <property type="term" value="F:ATP binding"/>
    <property type="evidence" value="ECO:0007669"/>
    <property type="project" value="UniProtKB-KW"/>
</dbReference>
<evidence type="ECO:0000259" key="19">
    <source>
        <dbReference type="Pfam" id="PF02706"/>
    </source>
</evidence>
<proteinExistence type="inferred from homology"/>
<dbReference type="InterPro" id="IPR003856">
    <property type="entry name" value="LPS_length_determ_N"/>
</dbReference>
<feature type="domain" description="Tyrosine-protein kinase G-rich" evidence="21">
    <location>
        <begin position="421"/>
        <end position="491"/>
    </location>
</feature>
<feature type="domain" description="Polysaccharide chain length determinant N-terminal" evidence="19">
    <location>
        <begin position="46"/>
        <end position="139"/>
    </location>
</feature>
<organism evidence="22 23">
    <name type="scientific">Arenimonas composti TR7-09 = DSM 18010</name>
    <dbReference type="NCBI Taxonomy" id="1121013"/>
    <lineage>
        <taxon>Bacteria</taxon>
        <taxon>Pseudomonadati</taxon>
        <taxon>Pseudomonadota</taxon>
        <taxon>Gammaproteobacteria</taxon>
        <taxon>Lysobacterales</taxon>
        <taxon>Lysobacteraceae</taxon>
        <taxon>Arenimonas</taxon>
    </lineage>
</organism>
<accession>A0A091C494</accession>
<evidence type="ECO:0000259" key="21">
    <source>
        <dbReference type="Pfam" id="PF13807"/>
    </source>
</evidence>
<gene>
    <name evidence="22" type="ORF">P873_02540</name>
</gene>
<evidence type="ECO:0000256" key="6">
    <source>
        <dbReference type="ARBA" id="ARBA00022519"/>
    </source>
</evidence>
<comment type="caution">
    <text evidence="22">The sequence shown here is derived from an EMBL/GenBank/DDBJ whole genome shotgun (WGS) entry which is preliminary data.</text>
</comment>
<dbReference type="eggNOG" id="COG0489">
    <property type="taxonomic scope" value="Bacteria"/>
</dbReference>
<dbReference type="Proteomes" id="UP000029391">
    <property type="component" value="Unassembled WGS sequence"/>
</dbReference>
<dbReference type="InterPro" id="IPR032807">
    <property type="entry name" value="GNVR"/>
</dbReference>
<feature type="transmembrane region" description="Helical" evidence="18">
    <location>
        <begin position="62"/>
        <end position="86"/>
    </location>
</feature>
<reference evidence="22 23" key="1">
    <citation type="submission" date="2013-09" db="EMBL/GenBank/DDBJ databases">
        <title>Genome sequencing of Arenimonas composti.</title>
        <authorList>
            <person name="Chen F."/>
            <person name="Wang G."/>
        </authorList>
    </citation>
    <scope>NUCLEOTIDE SEQUENCE [LARGE SCALE GENOMIC DNA]</scope>
    <source>
        <strain evidence="22 23">TR7-09</strain>
    </source>
</reference>
<evidence type="ECO:0000256" key="11">
    <source>
        <dbReference type="ARBA" id="ARBA00022840"/>
    </source>
</evidence>
<evidence type="ECO:0000256" key="13">
    <source>
        <dbReference type="ARBA" id="ARBA00023136"/>
    </source>
</evidence>
<dbReference type="Pfam" id="PF13807">
    <property type="entry name" value="GNVR"/>
    <property type="match status" value="1"/>
</dbReference>
<evidence type="ECO:0000256" key="15">
    <source>
        <dbReference type="ARBA" id="ARBA00051245"/>
    </source>
</evidence>
<keyword evidence="16" id="KW-0175">Coiled coil</keyword>
<feature type="transmembrane region" description="Helical" evidence="18">
    <location>
        <begin position="470"/>
        <end position="492"/>
    </location>
</feature>
<keyword evidence="9" id="KW-0547">Nucleotide-binding</keyword>
<keyword evidence="13 18" id="KW-0472">Membrane</keyword>
<dbReference type="GO" id="GO:0004715">
    <property type="term" value="F:non-membrane spanning protein tyrosine kinase activity"/>
    <property type="evidence" value="ECO:0007669"/>
    <property type="project" value="UniProtKB-EC"/>
</dbReference>
<dbReference type="EC" id="2.7.10.2" evidence="4"/>
<keyword evidence="7" id="KW-0808">Transferase</keyword>
<dbReference type="RefSeq" id="WP_043796936.1">
    <property type="nucleotide sequence ID" value="NZ_AUFF01000002.1"/>
</dbReference>
<evidence type="ECO:0000256" key="1">
    <source>
        <dbReference type="ARBA" id="ARBA00004429"/>
    </source>
</evidence>
<keyword evidence="11" id="KW-0067">ATP-binding</keyword>
<dbReference type="PANTHER" id="PTHR32309:SF13">
    <property type="entry name" value="FERRIC ENTEROBACTIN TRANSPORT PROTEIN FEPE"/>
    <property type="match status" value="1"/>
</dbReference>
<feature type="coiled-coil region" evidence="16">
    <location>
        <begin position="358"/>
        <end position="442"/>
    </location>
</feature>
<keyword evidence="12 18" id="KW-1133">Transmembrane helix</keyword>
<evidence type="ECO:0000256" key="2">
    <source>
        <dbReference type="ARBA" id="ARBA00007316"/>
    </source>
</evidence>
<dbReference type="Pfam" id="PF13614">
    <property type="entry name" value="AAA_31"/>
    <property type="match status" value="1"/>
</dbReference>
<dbReference type="PANTHER" id="PTHR32309">
    <property type="entry name" value="TYROSINE-PROTEIN KINASE"/>
    <property type="match status" value="1"/>
</dbReference>
<evidence type="ECO:0000313" key="23">
    <source>
        <dbReference type="Proteomes" id="UP000029391"/>
    </source>
</evidence>
<comment type="similarity">
    <text evidence="3">Belongs to the etk/wzc family.</text>
</comment>
<dbReference type="FunFam" id="3.40.50.300:FF:000527">
    <property type="entry name" value="Tyrosine-protein kinase etk"/>
    <property type="match status" value="1"/>
</dbReference>
<dbReference type="eggNOG" id="COG3206">
    <property type="taxonomic scope" value="Bacteria"/>
</dbReference>
<keyword evidence="5" id="KW-1003">Cell membrane</keyword>
<comment type="subcellular location">
    <subcellularLocation>
        <location evidence="1">Cell inner membrane</location>
        <topology evidence="1">Multi-pass membrane protein</topology>
    </subcellularLocation>
</comment>